<dbReference type="InterPro" id="IPR051819">
    <property type="entry name" value="PTS_sugar-specific_EIIB"/>
</dbReference>
<feature type="domain" description="PTS EIIB type-3" evidence="9">
    <location>
        <begin position="9"/>
        <end position="111"/>
    </location>
</feature>
<dbReference type="InterPro" id="IPR013012">
    <property type="entry name" value="PTS_EIIB_3"/>
</dbReference>
<gene>
    <name evidence="10" type="ORF">FAEPRAM212_02339</name>
</gene>
<comment type="caution">
    <text evidence="10">The sequence shown here is derived from an EMBL/GenBank/DDBJ whole genome shotgun (WGS) entry which is preliminary data.</text>
</comment>
<dbReference type="GO" id="GO:0016301">
    <property type="term" value="F:kinase activity"/>
    <property type="evidence" value="ECO:0007669"/>
    <property type="project" value="UniProtKB-KW"/>
</dbReference>
<evidence type="ECO:0000256" key="2">
    <source>
        <dbReference type="ARBA" id="ARBA00022553"/>
    </source>
</evidence>
<keyword evidence="1" id="KW-0813">Transport</keyword>
<evidence type="ECO:0000256" key="8">
    <source>
        <dbReference type="SAM" id="SignalP"/>
    </source>
</evidence>
<accession>A8SDV2</accession>
<keyword evidence="4" id="KW-0808">Transferase</keyword>
<proteinExistence type="predicted"/>
<evidence type="ECO:0000259" key="9">
    <source>
        <dbReference type="PROSITE" id="PS51100"/>
    </source>
</evidence>
<dbReference type="CDD" id="cd05564">
    <property type="entry name" value="PTS_IIB_chitobiose_lichenan"/>
    <property type="match status" value="1"/>
</dbReference>
<evidence type="ECO:0000313" key="11">
    <source>
        <dbReference type="Proteomes" id="UP000005945"/>
    </source>
</evidence>
<keyword evidence="6" id="KW-0418">Kinase</keyword>
<feature type="chain" id="PRO_5002729324" evidence="8">
    <location>
        <begin position="29"/>
        <end position="111"/>
    </location>
</feature>
<dbReference type="PANTHER" id="PTHR34581">
    <property type="entry name" value="PTS SYSTEM N,N'-DIACETYLCHITOBIOSE-SPECIFIC EIIB COMPONENT"/>
    <property type="match status" value="1"/>
</dbReference>
<keyword evidence="2" id="KW-0597">Phosphoprotein</keyword>
<protein>
    <submittedName>
        <fullName evidence="10">PTS system, Lactose/Cellobiose specific IIB subunit</fullName>
    </submittedName>
</protein>
<sequence length="111" mass="11762">MKGEIIMKAYKILLCCGAGMSSGFLAQAAQKAANTKAPGTKVAAKSQSLVEDVIEDYDLLLIGPHFASHKDEFDELAGQYGIPVEVIPQSVYGSLDGNGLIDFALDVLNKS</sequence>
<keyword evidence="5" id="KW-0598">Phosphotransferase system</keyword>
<reference evidence="10 11" key="1">
    <citation type="submission" date="2007-09" db="EMBL/GenBank/DDBJ databases">
        <title>Draft genome sequence of Faecalibacterium prausnitzii M21/2.</title>
        <authorList>
            <person name="Sudarsanam P."/>
            <person name="Ley R."/>
            <person name="Guruge J."/>
            <person name="Turnbaugh P.J."/>
            <person name="Mahowald M."/>
            <person name="Liep D."/>
            <person name="Gordon J."/>
        </authorList>
    </citation>
    <scope>NUCLEOTIDE SEQUENCE [LARGE SCALE GENOMIC DNA]</scope>
    <source>
        <strain evidence="10 11">M21/2</strain>
    </source>
</reference>
<dbReference type="GO" id="GO:0008982">
    <property type="term" value="F:protein-N(PI)-phosphohistidine-sugar phosphotransferase activity"/>
    <property type="evidence" value="ECO:0007669"/>
    <property type="project" value="InterPro"/>
</dbReference>
<dbReference type="Gene3D" id="3.40.50.2300">
    <property type="match status" value="1"/>
</dbReference>
<dbReference type="PANTHER" id="PTHR34581:SF2">
    <property type="entry name" value="PTS SYSTEM N,N'-DIACETYLCHITOBIOSE-SPECIFIC EIIB COMPONENT"/>
    <property type="match status" value="1"/>
</dbReference>
<dbReference type="InterPro" id="IPR003501">
    <property type="entry name" value="PTS_EIIB_2/3"/>
</dbReference>
<feature type="modified residue" description="Phosphocysteine; by EIIA" evidence="7">
    <location>
        <position position="16"/>
    </location>
</feature>
<name>A8SDV2_9FIRM</name>
<evidence type="ECO:0000256" key="1">
    <source>
        <dbReference type="ARBA" id="ARBA00022448"/>
    </source>
</evidence>
<dbReference type="GO" id="GO:0009401">
    <property type="term" value="P:phosphoenolpyruvate-dependent sugar phosphotransferase system"/>
    <property type="evidence" value="ECO:0007669"/>
    <property type="project" value="UniProtKB-KW"/>
</dbReference>
<evidence type="ECO:0000256" key="6">
    <source>
        <dbReference type="ARBA" id="ARBA00022777"/>
    </source>
</evidence>
<dbReference type="HOGENOM" id="CLU_147323_0_0_9"/>
<evidence type="ECO:0000256" key="3">
    <source>
        <dbReference type="ARBA" id="ARBA00022597"/>
    </source>
</evidence>
<evidence type="ECO:0000313" key="10">
    <source>
        <dbReference type="EMBL" id="EDP21011.1"/>
    </source>
</evidence>
<dbReference type="Pfam" id="PF02302">
    <property type="entry name" value="PTS_IIB"/>
    <property type="match status" value="1"/>
</dbReference>
<organism evidence="10 11">
    <name type="scientific">Faecalibacterium prausnitzii M21/2</name>
    <dbReference type="NCBI Taxonomy" id="411485"/>
    <lineage>
        <taxon>Bacteria</taxon>
        <taxon>Bacillati</taxon>
        <taxon>Bacillota</taxon>
        <taxon>Clostridia</taxon>
        <taxon>Eubacteriales</taxon>
        <taxon>Oscillospiraceae</taxon>
        <taxon>Faecalibacterium</taxon>
    </lineage>
</organism>
<dbReference type="EMBL" id="ABED02000028">
    <property type="protein sequence ID" value="EDP21011.1"/>
    <property type="molecule type" value="Genomic_DNA"/>
</dbReference>
<keyword evidence="3" id="KW-0762">Sugar transport</keyword>
<keyword evidence="8" id="KW-0732">Signal</keyword>
<dbReference type="AlphaFoldDB" id="A8SDV2"/>
<evidence type="ECO:0000256" key="5">
    <source>
        <dbReference type="ARBA" id="ARBA00022683"/>
    </source>
</evidence>
<dbReference type="PROSITE" id="PS51100">
    <property type="entry name" value="PTS_EIIB_TYPE_3"/>
    <property type="match status" value="1"/>
</dbReference>
<dbReference type="Proteomes" id="UP000005945">
    <property type="component" value="Unassembled WGS sequence"/>
</dbReference>
<feature type="signal peptide" evidence="8">
    <location>
        <begin position="1"/>
        <end position="28"/>
    </location>
</feature>
<dbReference type="InterPro" id="IPR036095">
    <property type="entry name" value="PTS_EIIB-like_sf"/>
</dbReference>
<evidence type="ECO:0000256" key="4">
    <source>
        <dbReference type="ARBA" id="ARBA00022679"/>
    </source>
</evidence>
<dbReference type="SUPFAM" id="SSF52794">
    <property type="entry name" value="PTS system IIB component-like"/>
    <property type="match status" value="1"/>
</dbReference>
<reference evidence="10 11" key="2">
    <citation type="submission" date="2007-09" db="EMBL/GenBank/DDBJ databases">
        <authorList>
            <person name="Fulton L."/>
            <person name="Clifton S."/>
            <person name="Fulton B."/>
            <person name="Xu J."/>
            <person name="Minx P."/>
            <person name="Pepin K.H."/>
            <person name="Johnson M."/>
            <person name="Thiruvilangam P."/>
            <person name="Bhonagiri V."/>
            <person name="Nash W.E."/>
            <person name="Mardis E.R."/>
            <person name="Wilson R.K."/>
        </authorList>
    </citation>
    <scope>NUCLEOTIDE SEQUENCE [LARGE SCALE GENOMIC DNA]</scope>
    <source>
        <strain evidence="10 11">M21/2</strain>
    </source>
</reference>
<evidence type="ECO:0000256" key="7">
    <source>
        <dbReference type="PROSITE-ProRule" id="PRU00423"/>
    </source>
</evidence>